<dbReference type="RefSeq" id="WP_131918098.1">
    <property type="nucleotide sequence ID" value="NZ_JAOQNU010000003.1"/>
</dbReference>
<dbReference type="PROSITE" id="PS50885">
    <property type="entry name" value="HAMP"/>
    <property type="match status" value="1"/>
</dbReference>
<dbReference type="InterPro" id="IPR003660">
    <property type="entry name" value="HAMP_dom"/>
</dbReference>
<dbReference type="SUPFAM" id="SSF55073">
    <property type="entry name" value="Nucleotide cyclase"/>
    <property type="match status" value="1"/>
</dbReference>
<dbReference type="GO" id="GO:0043709">
    <property type="term" value="P:cell adhesion involved in single-species biofilm formation"/>
    <property type="evidence" value="ECO:0007669"/>
    <property type="project" value="TreeGrafter"/>
</dbReference>
<evidence type="ECO:0000259" key="2">
    <source>
        <dbReference type="PROSITE" id="PS50885"/>
    </source>
</evidence>
<accession>A0A4R2RYA2</accession>
<organism evidence="4 5">
    <name type="scientific">Heliophilum fasciatum</name>
    <dbReference type="NCBI Taxonomy" id="35700"/>
    <lineage>
        <taxon>Bacteria</taxon>
        <taxon>Bacillati</taxon>
        <taxon>Bacillota</taxon>
        <taxon>Clostridia</taxon>
        <taxon>Eubacteriales</taxon>
        <taxon>Heliobacteriaceae</taxon>
        <taxon>Heliophilum</taxon>
    </lineage>
</organism>
<dbReference type="GO" id="GO:0007165">
    <property type="term" value="P:signal transduction"/>
    <property type="evidence" value="ECO:0007669"/>
    <property type="project" value="InterPro"/>
</dbReference>
<dbReference type="Pfam" id="PF13426">
    <property type="entry name" value="PAS_9"/>
    <property type="match status" value="1"/>
</dbReference>
<dbReference type="SMART" id="SM00091">
    <property type="entry name" value="PAS"/>
    <property type="match status" value="1"/>
</dbReference>
<dbReference type="Gene3D" id="3.30.450.20">
    <property type="entry name" value="PAS domain"/>
    <property type="match status" value="1"/>
</dbReference>
<dbReference type="CDD" id="cd06225">
    <property type="entry name" value="HAMP"/>
    <property type="match status" value="1"/>
</dbReference>
<feature type="domain" description="HAMP" evidence="2">
    <location>
        <begin position="79"/>
        <end position="133"/>
    </location>
</feature>
<dbReference type="SMART" id="SM00267">
    <property type="entry name" value="GGDEF"/>
    <property type="match status" value="1"/>
</dbReference>
<evidence type="ECO:0000313" key="4">
    <source>
        <dbReference type="EMBL" id="TCP68508.1"/>
    </source>
</evidence>
<dbReference type="AlphaFoldDB" id="A0A4R2RYA2"/>
<dbReference type="Proteomes" id="UP000294813">
    <property type="component" value="Unassembled WGS sequence"/>
</dbReference>
<dbReference type="CDD" id="cd01949">
    <property type="entry name" value="GGDEF"/>
    <property type="match status" value="1"/>
</dbReference>
<dbReference type="PANTHER" id="PTHR45138:SF9">
    <property type="entry name" value="DIGUANYLATE CYCLASE DGCM-RELATED"/>
    <property type="match status" value="1"/>
</dbReference>
<dbReference type="PROSITE" id="PS50887">
    <property type="entry name" value="GGDEF"/>
    <property type="match status" value="1"/>
</dbReference>
<name>A0A4R2RYA2_9FIRM</name>
<keyword evidence="5" id="KW-1185">Reference proteome</keyword>
<dbReference type="EMBL" id="SLXT01000003">
    <property type="protein sequence ID" value="TCP68508.1"/>
    <property type="molecule type" value="Genomic_DNA"/>
</dbReference>
<dbReference type="InterPro" id="IPR029787">
    <property type="entry name" value="Nucleotide_cyclase"/>
</dbReference>
<dbReference type="InterPro" id="IPR050469">
    <property type="entry name" value="Diguanylate_Cyclase"/>
</dbReference>
<dbReference type="PANTHER" id="PTHR45138">
    <property type="entry name" value="REGULATORY COMPONENTS OF SENSORY TRANSDUCTION SYSTEM"/>
    <property type="match status" value="1"/>
</dbReference>
<dbReference type="InterPro" id="IPR000014">
    <property type="entry name" value="PAS"/>
</dbReference>
<gene>
    <name evidence="4" type="ORF">EDD73_103142</name>
</gene>
<dbReference type="InterPro" id="IPR000160">
    <property type="entry name" value="GGDEF_dom"/>
</dbReference>
<dbReference type="OrthoDB" id="9798833at2"/>
<dbReference type="Gene3D" id="3.30.70.270">
    <property type="match status" value="1"/>
</dbReference>
<dbReference type="NCBIfam" id="TIGR00254">
    <property type="entry name" value="GGDEF"/>
    <property type="match status" value="1"/>
</dbReference>
<evidence type="ECO:0000259" key="1">
    <source>
        <dbReference type="PROSITE" id="PS50112"/>
    </source>
</evidence>
<dbReference type="SUPFAM" id="SSF55785">
    <property type="entry name" value="PYP-like sensor domain (PAS domain)"/>
    <property type="match status" value="1"/>
</dbReference>
<evidence type="ECO:0000313" key="5">
    <source>
        <dbReference type="Proteomes" id="UP000294813"/>
    </source>
</evidence>
<dbReference type="FunFam" id="3.30.70.270:FF:000001">
    <property type="entry name" value="Diguanylate cyclase domain protein"/>
    <property type="match status" value="1"/>
</dbReference>
<protein>
    <submittedName>
        <fullName evidence="4">PAS domain S-box-containing protein/diguanylate cyclase (GGDEF)-like protein</fullName>
    </submittedName>
</protein>
<proteinExistence type="predicted"/>
<dbReference type="InterPro" id="IPR035965">
    <property type="entry name" value="PAS-like_dom_sf"/>
</dbReference>
<evidence type="ECO:0000259" key="3">
    <source>
        <dbReference type="PROSITE" id="PS50887"/>
    </source>
</evidence>
<dbReference type="GO" id="GO:0052621">
    <property type="term" value="F:diguanylate cyclase activity"/>
    <property type="evidence" value="ECO:0007669"/>
    <property type="project" value="TreeGrafter"/>
</dbReference>
<dbReference type="GO" id="GO:1902201">
    <property type="term" value="P:negative regulation of bacterial-type flagellum-dependent cell motility"/>
    <property type="evidence" value="ECO:0007669"/>
    <property type="project" value="TreeGrafter"/>
</dbReference>
<dbReference type="NCBIfam" id="TIGR00229">
    <property type="entry name" value="sensory_box"/>
    <property type="match status" value="1"/>
</dbReference>
<dbReference type="PROSITE" id="PS50112">
    <property type="entry name" value="PAS"/>
    <property type="match status" value="1"/>
</dbReference>
<feature type="domain" description="GGDEF" evidence="3">
    <location>
        <begin position="287"/>
        <end position="421"/>
    </location>
</feature>
<dbReference type="CDD" id="cd00130">
    <property type="entry name" value="PAS"/>
    <property type="match status" value="1"/>
</dbReference>
<sequence>MDEWDVEKGEWLDLVVKTLRRAFFETKATEAMPPELQAHEEFQRLYRDLQTICHFATSLAGGELSESLRLRGSLAGSLKMLQGNLRHLTWQTQMIAKGDFSQRVDFMGAFSQAFNSMVEALAQSQKALRESRQQYRHMVAVAPFPLVVTSMIDHRIIFINDKAAQLYGVTAEEAIGKNARDYYRESADMQLILEELALHGAVENRIIQMRNDRDEVYFGLLSAVVSTFAGEPVRLVAINDITARHKMENELRRMATTDELTGCFNRRYFMELAEQTWQTWQTQRADFSLALLMLDLDHFKSINDRFGHAGGDQVLRTACQRLRSVLRDGDILGRIGGEEFAVLLPGCGRDGAWMVAERLRRAMVEGEMVLESGERPVVTVSVGVAVPEDAGQTFSDLLRCADVALYRAKDRGRNCVQVWSPAHSDDAQ</sequence>
<dbReference type="Pfam" id="PF00990">
    <property type="entry name" value="GGDEF"/>
    <property type="match status" value="1"/>
</dbReference>
<feature type="domain" description="PAS" evidence="1">
    <location>
        <begin position="131"/>
        <end position="205"/>
    </location>
</feature>
<dbReference type="InterPro" id="IPR043128">
    <property type="entry name" value="Rev_trsase/Diguanyl_cyclase"/>
</dbReference>
<comment type="caution">
    <text evidence="4">The sequence shown here is derived from an EMBL/GenBank/DDBJ whole genome shotgun (WGS) entry which is preliminary data.</text>
</comment>
<dbReference type="GO" id="GO:0005886">
    <property type="term" value="C:plasma membrane"/>
    <property type="evidence" value="ECO:0007669"/>
    <property type="project" value="TreeGrafter"/>
</dbReference>
<reference evidence="4 5" key="1">
    <citation type="submission" date="2019-03" db="EMBL/GenBank/DDBJ databases">
        <title>Genomic Encyclopedia of Type Strains, Phase IV (KMG-IV): sequencing the most valuable type-strain genomes for metagenomic binning, comparative biology and taxonomic classification.</title>
        <authorList>
            <person name="Goeker M."/>
        </authorList>
    </citation>
    <scope>NUCLEOTIDE SEQUENCE [LARGE SCALE GENOMIC DNA]</scope>
    <source>
        <strain evidence="4 5">DSM 11170</strain>
    </source>
</reference>